<protein>
    <submittedName>
        <fullName evidence="9">Aryl hydrocarbon receptor</fullName>
    </submittedName>
</protein>
<comment type="subcellular location">
    <subcellularLocation>
        <location evidence="1">Nucleus</location>
    </subcellularLocation>
</comment>
<keyword evidence="2" id="KW-0677">Repeat</keyword>
<keyword evidence="5" id="KW-0539">Nucleus</keyword>
<evidence type="ECO:0000313" key="10">
    <source>
        <dbReference type="Proteomes" id="UP001249851"/>
    </source>
</evidence>
<dbReference type="InterPro" id="IPR011598">
    <property type="entry name" value="bHLH_dom"/>
</dbReference>
<dbReference type="Proteomes" id="UP001249851">
    <property type="component" value="Unassembled WGS sequence"/>
</dbReference>
<dbReference type="Gene3D" id="3.30.450.20">
    <property type="entry name" value="PAS domain"/>
    <property type="match status" value="1"/>
</dbReference>
<evidence type="ECO:0000259" key="8">
    <source>
        <dbReference type="PROSITE" id="PS50888"/>
    </source>
</evidence>
<evidence type="ECO:0000256" key="1">
    <source>
        <dbReference type="ARBA" id="ARBA00004123"/>
    </source>
</evidence>
<name>A0AAD9QFS7_ACRCE</name>
<dbReference type="InterPro" id="IPR035965">
    <property type="entry name" value="PAS-like_dom_sf"/>
</dbReference>
<dbReference type="Pfam" id="PF00010">
    <property type="entry name" value="HLH"/>
    <property type="match status" value="1"/>
</dbReference>
<dbReference type="AlphaFoldDB" id="A0AAD9QFS7"/>
<dbReference type="GO" id="GO:0046983">
    <property type="term" value="F:protein dimerization activity"/>
    <property type="evidence" value="ECO:0007669"/>
    <property type="project" value="InterPro"/>
</dbReference>
<evidence type="ECO:0000256" key="4">
    <source>
        <dbReference type="ARBA" id="ARBA00023163"/>
    </source>
</evidence>
<dbReference type="Gene3D" id="4.10.280.10">
    <property type="entry name" value="Helix-loop-helix DNA-binding domain"/>
    <property type="match status" value="1"/>
</dbReference>
<organism evidence="9 10">
    <name type="scientific">Acropora cervicornis</name>
    <name type="common">Staghorn coral</name>
    <dbReference type="NCBI Taxonomy" id="6130"/>
    <lineage>
        <taxon>Eukaryota</taxon>
        <taxon>Metazoa</taxon>
        <taxon>Cnidaria</taxon>
        <taxon>Anthozoa</taxon>
        <taxon>Hexacorallia</taxon>
        <taxon>Scleractinia</taxon>
        <taxon>Astrocoeniina</taxon>
        <taxon>Acroporidae</taxon>
        <taxon>Acropora</taxon>
    </lineage>
</organism>
<dbReference type="PANTHER" id="PTHR23043">
    <property type="entry name" value="HYPOXIA-INDUCIBLE FACTOR 1 ALPHA"/>
    <property type="match status" value="1"/>
</dbReference>
<dbReference type="PROSITE" id="PS50888">
    <property type="entry name" value="BHLH"/>
    <property type="match status" value="1"/>
</dbReference>
<feature type="compositionally biased region" description="Polar residues" evidence="6">
    <location>
        <begin position="169"/>
        <end position="179"/>
    </location>
</feature>
<dbReference type="PANTHER" id="PTHR23043:SF17">
    <property type="entry name" value="PROTEIN SIMILAR"/>
    <property type="match status" value="1"/>
</dbReference>
<proteinExistence type="predicted"/>
<accession>A0AAD9QFS7</accession>
<dbReference type="PROSITE" id="PS50112">
    <property type="entry name" value="PAS"/>
    <property type="match status" value="1"/>
</dbReference>
<evidence type="ECO:0000259" key="7">
    <source>
        <dbReference type="PROSITE" id="PS50112"/>
    </source>
</evidence>
<feature type="domain" description="BHLH" evidence="8">
    <location>
        <begin position="11"/>
        <end position="64"/>
    </location>
</feature>
<feature type="compositionally biased region" description="Acidic residues" evidence="6">
    <location>
        <begin position="258"/>
        <end position="282"/>
    </location>
</feature>
<evidence type="ECO:0000256" key="3">
    <source>
        <dbReference type="ARBA" id="ARBA00023015"/>
    </source>
</evidence>
<dbReference type="SUPFAM" id="SSF47459">
    <property type="entry name" value="HLH, helix-loop-helix DNA-binding domain"/>
    <property type="match status" value="1"/>
</dbReference>
<dbReference type="EMBL" id="JARQWQ010000036">
    <property type="protein sequence ID" value="KAK2560482.1"/>
    <property type="molecule type" value="Genomic_DNA"/>
</dbReference>
<comment type="caution">
    <text evidence="9">The sequence shown here is derived from an EMBL/GenBank/DDBJ whole genome shotgun (WGS) entry which is preliminary data.</text>
</comment>
<dbReference type="Pfam" id="PF00989">
    <property type="entry name" value="PAS"/>
    <property type="match status" value="1"/>
</dbReference>
<evidence type="ECO:0000256" key="6">
    <source>
        <dbReference type="SAM" id="MobiDB-lite"/>
    </source>
</evidence>
<dbReference type="SUPFAM" id="SSF55785">
    <property type="entry name" value="PYP-like sensor domain (PAS domain)"/>
    <property type="match status" value="1"/>
</dbReference>
<gene>
    <name evidence="9" type="ORF">P5673_016836</name>
</gene>
<evidence type="ECO:0000313" key="9">
    <source>
        <dbReference type="EMBL" id="KAK2560482.1"/>
    </source>
</evidence>
<evidence type="ECO:0000256" key="2">
    <source>
        <dbReference type="ARBA" id="ARBA00022737"/>
    </source>
</evidence>
<keyword evidence="4" id="KW-0804">Transcription</keyword>
<feature type="compositionally biased region" description="Basic and acidic residues" evidence="6">
    <location>
        <begin position="180"/>
        <end position="190"/>
    </location>
</feature>
<evidence type="ECO:0000256" key="5">
    <source>
        <dbReference type="ARBA" id="ARBA00023242"/>
    </source>
</evidence>
<keyword evidence="9" id="KW-0675">Receptor</keyword>
<reference evidence="9" key="1">
    <citation type="journal article" date="2023" name="G3 (Bethesda)">
        <title>Whole genome assembly and annotation of the endangered Caribbean coral Acropora cervicornis.</title>
        <authorList>
            <person name="Selwyn J.D."/>
            <person name="Vollmer S.V."/>
        </authorList>
    </citation>
    <scope>NUCLEOTIDE SEQUENCE</scope>
    <source>
        <strain evidence="9">K2</strain>
    </source>
</reference>
<reference evidence="9" key="2">
    <citation type="journal article" date="2023" name="Science">
        <title>Genomic signatures of disease resistance in endangered staghorn corals.</title>
        <authorList>
            <person name="Vollmer S.V."/>
            <person name="Selwyn J.D."/>
            <person name="Despard B.A."/>
            <person name="Roesel C.L."/>
        </authorList>
    </citation>
    <scope>NUCLEOTIDE SEQUENCE</scope>
    <source>
        <strain evidence="9">K2</strain>
    </source>
</reference>
<feature type="region of interest" description="Disordered" evidence="6">
    <location>
        <begin position="163"/>
        <end position="190"/>
    </location>
</feature>
<keyword evidence="3" id="KW-0805">Transcription regulation</keyword>
<feature type="region of interest" description="Disordered" evidence="6">
    <location>
        <begin position="257"/>
        <end position="282"/>
    </location>
</feature>
<feature type="compositionally biased region" description="Basic residues" evidence="6">
    <location>
        <begin position="1"/>
        <end position="11"/>
    </location>
</feature>
<dbReference type="CDD" id="cd00130">
    <property type="entry name" value="PAS"/>
    <property type="match status" value="1"/>
</dbReference>
<keyword evidence="10" id="KW-1185">Reference proteome</keyword>
<sequence>MSTQKRKKRSSSLKGTLNPSKRHRDRFNIELDNLAKLLPFPHDVIQKLDKLSILRLSASYLRAKNFFKEESQVGKLTDGHAEFEGNGVFSKLLLDALDGFVIVLTRDFEVFYASETVQDYLGLAQASVIHQDFLRFIHVDDHELIRKNLQPFPEEEEQKIRILDDENDGTVSESGSTCSGEEHSEGSDDVETERSFVCRMKCILNTSAGFFKLRDLKMAAASSSVCDPRNDRSGVNIHFVDEDELPLAHFVEHRVSEEEFYSDESGSSDEESDESTSDEDMDEEIVAEAQDWSDEINLREDPFRCSGRLRELTLPDSERREYGLFMICTPLETVSSSMLEIRLKTSLFCTKNRMDLSFMDIDQKGRSLLGYHKRDIALQSSYCMIHFDDITVLQTLHSD</sequence>
<dbReference type="GO" id="GO:0005634">
    <property type="term" value="C:nucleus"/>
    <property type="evidence" value="ECO:0007669"/>
    <property type="project" value="UniProtKB-SubCell"/>
</dbReference>
<dbReference type="InterPro" id="IPR000014">
    <property type="entry name" value="PAS"/>
</dbReference>
<dbReference type="GO" id="GO:0000981">
    <property type="term" value="F:DNA-binding transcription factor activity, RNA polymerase II-specific"/>
    <property type="evidence" value="ECO:0007669"/>
    <property type="project" value="TreeGrafter"/>
</dbReference>
<feature type="region of interest" description="Disordered" evidence="6">
    <location>
        <begin position="1"/>
        <end position="20"/>
    </location>
</feature>
<dbReference type="InterPro" id="IPR036638">
    <property type="entry name" value="HLH_DNA-bd_sf"/>
</dbReference>
<dbReference type="SMART" id="SM00353">
    <property type="entry name" value="HLH"/>
    <property type="match status" value="1"/>
</dbReference>
<dbReference type="InterPro" id="IPR013767">
    <property type="entry name" value="PAS_fold"/>
</dbReference>
<dbReference type="SMART" id="SM00091">
    <property type="entry name" value="PAS"/>
    <property type="match status" value="1"/>
</dbReference>
<feature type="domain" description="PAS" evidence="7">
    <location>
        <begin position="93"/>
        <end position="156"/>
    </location>
</feature>
<dbReference type="GO" id="GO:0000977">
    <property type="term" value="F:RNA polymerase II transcription regulatory region sequence-specific DNA binding"/>
    <property type="evidence" value="ECO:0007669"/>
    <property type="project" value="TreeGrafter"/>
</dbReference>